<accession>R0M8A7</accession>
<evidence type="ECO:0000313" key="1">
    <source>
        <dbReference type="EMBL" id="EOB08953.1"/>
    </source>
</evidence>
<proteinExistence type="predicted"/>
<evidence type="ECO:0000313" key="2">
    <source>
        <dbReference type="Proteomes" id="UP000296049"/>
    </source>
</evidence>
<name>R0M8A7_ANAPL</name>
<gene>
    <name evidence="1" type="ORF">Anapl_03970</name>
</gene>
<dbReference type="EMBL" id="KB742404">
    <property type="protein sequence ID" value="EOB08953.1"/>
    <property type="molecule type" value="Genomic_DNA"/>
</dbReference>
<protein>
    <submittedName>
        <fullName evidence="1">Uncharacterized protein</fullName>
    </submittedName>
</protein>
<sequence length="102" mass="11745">MASEKGRVEIPMVMYEQHQEPYRQEPSAPEYCSQEGGYEYPPPPPYSCHETTTVEQPVTEKPIQKAPLYPSNPFLQGEHAFSQYVKYQKINSQCHRLAVEIA</sequence>
<organism evidence="1 2">
    <name type="scientific">Anas platyrhynchos</name>
    <name type="common">Mallard</name>
    <name type="synonym">Anas boschas</name>
    <dbReference type="NCBI Taxonomy" id="8839"/>
    <lineage>
        <taxon>Eukaryota</taxon>
        <taxon>Metazoa</taxon>
        <taxon>Chordata</taxon>
        <taxon>Craniata</taxon>
        <taxon>Vertebrata</taxon>
        <taxon>Euteleostomi</taxon>
        <taxon>Archelosauria</taxon>
        <taxon>Archosauria</taxon>
        <taxon>Dinosauria</taxon>
        <taxon>Saurischia</taxon>
        <taxon>Theropoda</taxon>
        <taxon>Coelurosauria</taxon>
        <taxon>Aves</taxon>
        <taxon>Neognathae</taxon>
        <taxon>Galloanserae</taxon>
        <taxon>Anseriformes</taxon>
        <taxon>Anatidae</taxon>
        <taxon>Anatinae</taxon>
        <taxon>Anas</taxon>
    </lineage>
</organism>
<dbReference type="Proteomes" id="UP000296049">
    <property type="component" value="Unassembled WGS sequence"/>
</dbReference>
<reference evidence="2" key="1">
    <citation type="journal article" date="2013" name="Nat. Genet.">
        <title>The duck genome and transcriptome provide insight into an avian influenza virus reservoir species.</title>
        <authorList>
            <person name="Huang Y."/>
            <person name="Li Y."/>
            <person name="Burt D.W."/>
            <person name="Chen H."/>
            <person name="Zhang Y."/>
            <person name="Qian W."/>
            <person name="Kim H."/>
            <person name="Gan S."/>
            <person name="Zhao Y."/>
            <person name="Li J."/>
            <person name="Yi K."/>
            <person name="Feng H."/>
            <person name="Zhu P."/>
            <person name="Li B."/>
            <person name="Liu Q."/>
            <person name="Fairley S."/>
            <person name="Magor K.E."/>
            <person name="Du Z."/>
            <person name="Hu X."/>
            <person name="Goodman L."/>
            <person name="Tafer H."/>
            <person name="Vignal A."/>
            <person name="Lee T."/>
            <person name="Kim K.W."/>
            <person name="Sheng Z."/>
            <person name="An Y."/>
            <person name="Searle S."/>
            <person name="Herrero J."/>
            <person name="Groenen M.A."/>
            <person name="Crooijmans R.P."/>
            <person name="Faraut T."/>
            <person name="Cai Q."/>
            <person name="Webster R.G."/>
            <person name="Aldridge J.R."/>
            <person name="Warren W.C."/>
            <person name="Bartschat S."/>
            <person name="Kehr S."/>
            <person name="Marz M."/>
            <person name="Stadler P.F."/>
            <person name="Smith J."/>
            <person name="Kraus R.H."/>
            <person name="Zhao Y."/>
            <person name="Ren L."/>
            <person name="Fei J."/>
            <person name="Morisson M."/>
            <person name="Kaiser P."/>
            <person name="Griffin D.K."/>
            <person name="Rao M."/>
            <person name="Pitel F."/>
            <person name="Wang J."/>
            <person name="Li N."/>
        </authorList>
    </citation>
    <scope>NUCLEOTIDE SEQUENCE [LARGE SCALE GENOMIC DNA]</scope>
</reference>
<dbReference type="AlphaFoldDB" id="R0M8A7"/>
<keyword evidence="2" id="KW-1185">Reference proteome</keyword>